<dbReference type="PANTHER" id="PTHR44591">
    <property type="entry name" value="STRESS RESPONSE REGULATOR PROTEIN 1"/>
    <property type="match status" value="1"/>
</dbReference>
<dbReference type="KEGG" id="por:APT59_21275"/>
<dbReference type="PROSITE" id="PS50110">
    <property type="entry name" value="RESPONSE_REGULATORY"/>
    <property type="match status" value="1"/>
</dbReference>
<dbReference type="Gene3D" id="3.40.50.2300">
    <property type="match status" value="1"/>
</dbReference>
<dbReference type="GO" id="GO:0000160">
    <property type="term" value="P:phosphorelay signal transduction system"/>
    <property type="evidence" value="ECO:0007669"/>
    <property type="project" value="InterPro"/>
</dbReference>
<protein>
    <submittedName>
        <fullName evidence="4">Two-component system response regulator</fullName>
    </submittedName>
</protein>
<feature type="domain" description="Response regulatory" evidence="3">
    <location>
        <begin position="5"/>
        <end position="123"/>
    </location>
</feature>
<dbReference type="InterPro" id="IPR050595">
    <property type="entry name" value="Bact_response_regulator"/>
</dbReference>
<dbReference type="RefSeq" id="WP_059316660.1">
    <property type="nucleotide sequence ID" value="NZ_CP013987.1"/>
</dbReference>
<dbReference type="InterPro" id="IPR011006">
    <property type="entry name" value="CheY-like_superfamily"/>
</dbReference>
<dbReference type="EMBL" id="CP013987">
    <property type="protein sequence ID" value="ALZ86618.1"/>
    <property type="molecule type" value="Genomic_DNA"/>
</dbReference>
<reference evidence="4 5" key="1">
    <citation type="submission" date="2016-01" db="EMBL/GenBank/DDBJ databases">
        <title>Annotation of Pseudomonas oryzihabitans USDA-ARS-USMARC-56511.</title>
        <authorList>
            <person name="Harhay G.P."/>
            <person name="Harhay D.M."/>
            <person name="Smith T.P.L."/>
            <person name="Bono J.L."/>
            <person name="Heaton M.P."/>
            <person name="Clawson M.L."/>
            <person name="Chitko-Mckown C.G."/>
            <person name="Capik S.F."/>
            <person name="DeDonder K.D."/>
            <person name="Apley M.D."/>
            <person name="Lubbers B.V."/>
            <person name="White B.J."/>
            <person name="Larson R.L."/>
        </authorList>
    </citation>
    <scope>NUCLEOTIDE SEQUENCE [LARGE SCALE GENOMIC DNA]</scope>
    <source>
        <strain evidence="4 5">USDA-ARS-USMARC-56511</strain>
    </source>
</reference>
<evidence type="ECO:0000313" key="4">
    <source>
        <dbReference type="EMBL" id="ALZ86618.1"/>
    </source>
</evidence>
<evidence type="ECO:0000256" key="2">
    <source>
        <dbReference type="PROSITE-ProRule" id="PRU00169"/>
    </source>
</evidence>
<feature type="modified residue" description="4-aspartylphosphate" evidence="2">
    <location>
        <position position="56"/>
    </location>
</feature>
<keyword evidence="1 2" id="KW-0597">Phosphoprotein</keyword>
<dbReference type="InterPro" id="IPR001789">
    <property type="entry name" value="Sig_transdc_resp-reg_receiver"/>
</dbReference>
<dbReference type="SUPFAM" id="SSF52172">
    <property type="entry name" value="CheY-like"/>
    <property type="match status" value="1"/>
</dbReference>
<dbReference type="OrthoDB" id="9800897at2"/>
<evidence type="ECO:0000259" key="3">
    <source>
        <dbReference type="PROSITE" id="PS50110"/>
    </source>
</evidence>
<dbReference type="SMART" id="SM00448">
    <property type="entry name" value="REC"/>
    <property type="match status" value="1"/>
</dbReference>
<organism evidence="4 5">
    <name type="scientific">Pseudomonas oryzihabitans</name>
    <dbReference type="NCBI Taxonomy" id="47885"/>
    <lineage>
        <taxon>Bacteria</taxon>
        <taxon>Pseudomonadati</taxon>
        <taxon>Pseudomonadota</taxon>
        <taxon>Gammaproteobacteria</taxon>
        <taxon>Pseudomonadales</taxon>
        <taxon>Pseudomonadaceae</taxon>
        <taxon>Pseudomonas</taxon>
    </lineage>
</organism>
<dbReference type="AlphaFoldDB" id="A0A0U4HLM3"/>
<dbReference type="PANTHER" id="PTHR44591:SF25">
    <property type="entry name" value="CHEMOTAXIS TWO-COMPONENT RESPONSE REGULATOR"/>
    <property type="match status" value="1"/>
</dbReference>
<name>A0A0U4HLM3_9PSED</name>
<proteinExistence type="predicted"/>
<dbReference type="Pfam" id="PF00072">
    <property type="entry name" value="Response_reg"/>
    <property type="match status" value="1"/>
</dbReference>
<dbReference type="Proteomes" id="UP000064137">
    <property type="component" value="Chromosome"/>
</dbReference>
<evidence type="ECO:0000256" key="1">
    <source>
        <dbReference type="ARBA" id="ARBA00022553"/>
    </source>
</evidence>
<evidence type="ECO:0000313" key="5">
    <source>
        <dbReference type="Proteomes" id="UP000064137"/>
    </source>
</evidence>
<accession>A0A0U4HLM3</accession>
<sequence length="306" mass="32627">MSKLNVLVVDDAPFIRDLIKKGLRNLFPGLAVDEAADGRRAQTILGKQRFDLILCDWEMPGMTGLELLTWFRAQPDHKGVPFIMVTSRGDKENVVQAIQAGVSDYMGKPFSNEQLAAKVKKALQRTGKLAELQAGAQPRPATGFANDSLGALTAGRSEVVQPTAAPAAAPVASSSAALLTGAAPSAPTRGKAAPNFGQGQLRLPNASMACLIKAISIKEALLVVRRGDPLPQILETAVLDLEQGEDGGDVARLNGYLHSLTAVEATPASEWVQVNFRFIDRDPAKLDYLSRLIAKGTAQRHYVPGA</sequence>
<gene>
    <name evidence="4" type="ORF">APT59_21275</name>
</gene>